<feature type="non-terminal residue" evidence="1">
    <location>
        <position position="75"/>
    </location>
</feature>
<dbReference type="Proteomes" id="UP000242715">
    <property type="component" value="Unassembled WGS sequence"/>
</dbReference>
<sequence length="75" mass="8685">MRQQMRRSQEEIDASFDPINLDYIFQEDPLSQWVEERENPLLDGVQNAEWLPIVDTDDEIVEVDDDSNGSNDSGD</sequence>
<proteinExistence type="predicted"/>
<dbReference type="AlphaFoldDB" id="A0A1B5Z9S7"/>
<accession>A0A1B5Z9S7</accession>
<evidence type="ECO:0000313" key="1">
    <source>
        <dbReference type="EMBL" id="GAU10895.1"/>
    </source>
</evidence>
<comment type="caution">
    <text evidence="1">The sequence shown here is derived from an EMBL/GenBank/DDBJ whole genome shotgun (WGS) entry which is preliminary data.</text>
</comment>
<protein>
    <submittedName>
        <fullName evidence="1">Uncharacterized protein</fullName>
    </submittedName>
</protein>
<organism evidence="1 2">
    <name type="scientific">Trifolium subterraneum</name>
    <name type="common">Subterranean clover</name>
    <dbReference type="NCBI Taxonomy" id="3900"/>
    <lineage>
        <taxon>Eukaryota</taxon>
        <taxon>Viridiplantae</taxon>
        <taxon>Streptophyta</taxon>
        <taxon>Embryophyta</taxon>
        <taxon>Tracheophyta</taxon>
        <taxon>Spermatophyta</taxon>
        <taxon>Magnoliopsida</taxon>
        <taxon>eudicotyledons</taxon>
        <taxon>Gunneridae</taxon>
        <taxon>Pentapetalae</taxon>
        <taxon>rosids</taxon>
        <taxon>fabids</taxon>
        <taxon>Fabales</taxon>
        <taxon>Fabaceae</taxon>
        <taxon>Papilionoideae</taxon>
        <taxon>50 kb inversion clade</taxon>
        <taxon>NPAAA clade</taxon>
        <taxon>Hologalegina</taxon>
        <taxon>IRL clade</taxon>
        <taxon>Trifolieae</taxon>
        <taxon>Trifolium</taxon>
    </lineage>
</organism>
<gene>
    <name evidence="1" type="ORF">TSUD_427000</name>
</gene>
<dbReference type="OrthoDB" id="1000226at2759"/>
<dbReference type="EMBL" id="BCLP01064768">
    <property type="protein sequence ID" value="GAU10895.1"/>
    <property type="molecule type" value="Genomic_DNA"/>
</dbReference>
<name>A0A1B5Z9S7_TRISU</name>
<keyword evidence="2" id="KW-1185">Reference proteome</keyword>
<reference evidence="2" key="1">
    <citation type="journal article" date="2017" name="Front. Plant Sci.">
        <title>Climate Clever Clovers: New Paradigm to Reduce the Environmental Footprint of Ruminants by Breeding Low Methanogenic Forages Utilizing Haplotype Variation.</title>
        <authorList>
            <person name="Kaur P."/>
            <person name="Appels R."/>
            <person name="Bayer P.E."/>
            <person name="Keeble-Gagnere G."/>
            <person name="Wang J."/>
            <person name="Hirakawa H."/>
            <person name="Shirasawa K."/>
            <person name="Vercoe P."/>
            <person name="Stefanova K."/>
            <person name="Durmic Z."/>
            <person name="Nichols P."/>
            <person name="Revell C."/>
            <person name="Isobe S.N."/>
            <person name="Edwards D."/>
            <person name="Erskine W."/>
        </authorList>
    </citation>
    <scope>NUCLEOTIDE SEQUENCE [LARGE SCALE GENOMIC DNA]</scope>
    <source>
        <strain evidence="2">cv. Daliak</strain>
    </source>
</reference>
<evidence type="ECO:0000313" key="2">
    <source>
        <dbReference type="Proteomes" id="UP000242715"/>
    </source>
</evidence>